<keyword evidence="5 6" id="KW-0482">Metalloprotease</keyword>
<comment type="cofactor">
    <cofactor evidence="6">
        <name>Zn(2+)</name>
        <dbReference type="ChEBI" id="CHEBI:29105"/>
    </cofactor>
    <text evidence="6">Binds 1 zinc ion per subunit.</text>
</comment>
<keyword evidence="4 6" id="KW-0862">Zinc</keyword>
<proteinExistence type="inferred from homology"/>
<keyword evidence="7" id="KW-0812">Transmembrane</keyword>
<dbReference type="PANTHER" id="PTHR34978:SF3">
    <property type="entry name" value="SLR0241 PROTEIN"/>
    <property type="match status" value="1"/>
</dbReference>
<dbReference type="GO" id="GO:0046872">
    <property type="term" value="F:metal ion binding"/>
    <property type="evidence" value="ECO:0007669"/>
    <property type="project" value="UniProtKB-KW"/>
</dbReference>
<dbReference type="InterPro" id="IPR001915">
    <property type="entry name" value="Peptidase_M48"/>
</dbReference>
<evidence type="ECO:0000256" key="7">
    <source>
        <dbReference type="SAM" id="Phobius"/>
    </source>
</evidence>
<dbReference type="Gene3D" id="3.30.2010.10">
    <property type="entry name" value="Metalloproteases ('zincins'), catalytic domain"/>
    <property type="match status" value="1"/>
</dbReference>
<dbReference type="OrthoDB" id="9785340at2"/>
<evidence type="ECO:0000256" key="3">
    <source>
        <dbReference type="ARBA" id="ARBA00022801"/>
    </source>
</evidence>
<dbReference type="CDD" id="cd07326">
    <property type="entry name" value="M56_BlaR1_MecR1_like"/>
    <property type="match status" value="1"/>
</dbReference>
<dbReference type="RefSeq" id="WP_101395522.1">
    <property type="nucleotide sequence ID" value="NZ_PJNE01000001.1"/>
</dbReference>
<sequence length="280" mass="29443">MVPLALAGVAVALVWLAPGLLARQRRLRPAPRAALVAWQAVSLGGVLAALSVAPAVLPLLLGGDDLRSHPWLVALALLVTVVVLGRLLLSGHRVGTRIRQARTEHRELVDILGEHDRDGLVVLQHPTPTAYCIPGRGSRVVLTRGVLDALPDDQLAAVVAHERAHLRARHDLLLEFFTVLHESVPPGLRSRTAMAEVRLLVEALADRAAVRRSGAVATARALVAVAEGRAPEVAMAASTSAPVRLHLLALGSQPLTASLAYALAVVAVALPLALLGLAWA</sequence>
<evidence type="ECO:0000256" key="2">
    <source>
        <dbReference type="ARBA" id="ARBA00022723"/>
    </source>
</evidence>
<dbReference type="GO" id="GO:0004222">
    <property type="term" value="F:metalloendopeptidase activity"/>
    <property type="evidence" value="ECO:0007669"/>
    <property type="project" value="InterPro"/>
</dbReference>
<dbReference type="AlphaFoldDB" id="A0A2N3YJL2"/>
<gene>
    <name evidence="9" type="ORF">ATL31_1875</name>
</gene>
<evidence type="ECO:0000256" key="6">
    <source>
        <dbReference type="RuleBase" id="RU003983"/>
    </source>
</evidence>
<dbReference type="PANTHER" id="PTHR34978">
    <property type="entry name" value="POSSIBLE SENSOR-TRANSDUCER PROTEIN BLAR"/>
    <property type="match status" value="1"/>
</dbReference>
<comment type="similarity">
    <text evidence="6">Belongs to the peptidase M48 family.</text>
</comment>
<feature type="transmembrane region" description="Helical" evidence="7">
    <location>
        <begin position="259"/>
        <end position="279"/>
    </location>
</feature>
<feature type="domain" description="Peptidase M48" evidence="8">
    <location>
        <begin position="108"/>
        <end position="173"/>
    </location>
</feature>
<evidence type="ECO:0000259" key="8">
    <source>
        <dbReference type="Pfam" id="PF01435"/>
    </source>
</evidence>
<evidence type="ECO:0000256" key="1">
    <source>
        <dbReference type="ARBA" id="ARBA00022670"/>
    </source>
</evidence>
<keyword evidence="3 6" id="KW-0378">Hydrolase</keyword>
<keyword evidence="2" id="KW-0479">Metal-binding</keyword>
<keyword evidence="7" id="KW-0472">Membrane</keyword>
<feature type="transmembrane region" description="Helical" evidence="7">
    <location>
        <begin position="69"/>
        <end position="89"/>
    </location>
</feature>
<keyword evidence="10" id="KW-1185">Reference proteome</keyword>
<dbReference type="Pfam" id="PF01435">
    <property type="entry name" value="Peptidase_M48"/>
    <property type="match status" value="1"/>
</dbReference>
<organism evidence="9 10">
    <name type="scientific">Phycicoccus duodecadis</name>
    <dbReference type="NCBI Taxonomy" id="173053"/>
    <lineage>
        <taxon>Bacteria</taxon>
        <taxon>Bacillati</taxon>
        <taxon>Actinomycetota</taxon>
        <taxon>Actinomycetes</taxon>
        <taxon>Micrococcales</taxon>
        <taxon>Intrasporangiaceae</taxon>
        <taxon>Phycicoccus</taxon>
    </lineage>
</organism>
<feature type="transmembrane region" description="Helical" evidence="7">
    <location>
        <begin position="6"/>
        <end position="23"/>
    </location>
</feature>
<protein>
    <submittedName>
        <fullName evidence="9">Peptidase M48-like protein</fullName>
    </submittedName>
</protein>
<dbReference type="GO" id="GO:0006508">
    <property type="term" value="P:proteolysis"/>
    <property type="evidence" value="ECO:0007669"/>
    <property type="project" value="UniProtKB-KW"/>
</dbReference>
<dbReference type="Proteomes" id="UP000233781">
    <property type="component" value="Unassembled WGS sequence"/>
</dbReference>
<keyword evidence="1 6" id="KW-0645">Protease</keyword>
<keyword evidence="7" id="KW-1133">Transmembrane helix</keyword>
<dbReference type="EMBL" id="PJNE01000001">
    <property type="protein sequence ID" value="PKW27046.1"/>
    <property type="molecule type" value="Genomic_DNA"/>
</dbReference>
<evidence type="ECO:0000256" key="5">
    <source>
        <dbReference type="ARBA" id="ARBA00023049"/>
    </source>
</evidence>
<feature type="transmembrane region" description="Helical" evidence="7">
    <location>
        <begin position="35"/>
        <end position="57"/>
    </location>
</feature>
<dbReference type="InterPro" id="IPR052173">
    <property type="entry name" value="Beta-lactam_resp_regulator"/>
</dbReference>
<accession>A0A2N3YJL2</accession>
<evidence type="ECO:0000313" key="10">
    <source>
        <dbReference type="Proteomes" id="UP000233781"/>
    </source>
</evidence>
<reference evidence="9 10" key="1">
    <citation type="submission" date="2017-12" db="EMBL/GenBank/DDBJ databases">
        <title>Sequencing the genomes of 1000 Actinobacteria strains.</title>
        <authorList>
            <person name="Klenk H.-P."/>
        </authorList>
    </citation>
    <scope>NUCLEOTIDE SEQUENCE [LARGE SCALE GENOMIC DNA]</scope>
    <source>
        <strain evidence="9 10">DSM 12806</strain>
    </source>
</reference>
<comment type="caution">
    <text evidence="9">The sequence shown here is derived from an EMBL/GenBank/DDBJ whole genome shotgun (WGS) entry which is preliminary data.</text>
</comment>
<name>A0A2N3YJL2_9MICO</name>
<evidence type="ECO:0000256" key="4">
    <source>
        <dbReference type="ARBA" id="ARBA00022833"/>
    </source>
</evidence>
<evidence type="ECO:0000313" key="9">
    <source>
        <dbReference type="EMBL" id="PKW27046.1"/>
    </source>
</evidence>